<proteinExistence type="predicted"/>
<sequence>MTTPQYFPVDDPTVPYWHSEEDEFRNIRSTPDLPQETDILIIGGGYAGAATAYWTYKLSEEEEGEGKEGKTPPKIVLVESRYIASGATGRNGGHLKPDYYREYLKFEKDLGMEQAASIGNFEYDHIAALKKAFEDEKIDCDLVLTRACNVHLTENAVNGCLKAIDALKKNPYSKVLNDIQVQTGKNAQITSICENSPVSLTFTAGHLWPYKMVKGFLKFGIKRGLNIQTYTTVIDIKKLNEDNGFIVKTNRGDIKCKKVVLATNAYTATLAPEFEDKIVPVKGTCSHIKVTNKHKFAPYLSNTYGICRDFSNHEYLINRPDGGIIVGGAKPFYLKDKDEWYKNVDDSKVFPKHNEIKDFYKSFMQENFYTWKDYETEVDYLWTGILGYSVDALPWIGEIPNCKNKYLLGGFHGHGMPRIFLSAKAIAEMMLKNIPVTETNIPKPFMLTSDRLDKAKNTILRDTGYLALTREQKL</sequence>
<dbReference type="GO" id="GO:0005737">
    <property type="term" value="C:cytoplasm"/>
    <property type="evidence" value="ECO:0007669"/>
    <property type="project" value="TreeGrafter"/>
</dbReference>
<organism evidence="2 3">
    <name type="scientific">Pichia kluyveri</name>
    <name type="common">Yeast</name>
    <dbReference type="NCBI Taxonomy" id="36015"/>
    <lineage>
        <taxon>Eukaryota</taxon>
        <taxon>Fungi</taxon>
        <taxon>Dikarya</taxon>
        <taxon>Ascomycota</taxon>
        <taxon>Saccharomycotina</taxon>
        <taxon>Pichiomycetes</taxon>
        <taxon>Pichiales</taxon>
        <taxon>Pichiaceae</taxon>
        <taxon>Pichia</taxon>
    </lineage>
</organism>
<reference evidence="2 3" key="1">
    <citation type="journal article" date="2023" name="Elife">
        <title>Identification of key yeast species and microbe-microbe interactions impacting larval growth of Drosophila in the wild.</title>
        <authorList>
            <person name="Mure A."/>
            <person name="Sugiura Y."/>
            <person name="Maeda R."/>
            <person name="Honda K."/>
            <person name="Sakurai N."/>
            <person name="Takahashi Y."/>
            <person name="Watada M."/>
            <person name="Katoh T."/>
            <person name="Gotoh A."/>
            <person name="Gotoh Y."/>
            <person name="Taniguchi I."/>
            <person name="Nakamura K."/>
            <person name="Hayashi T."/>
            <person name="Katayama T."/>
            <person name="Uemura T."/>
            <person name="Hattori Y."/>
        </authorList>
    </citation>
    <scope>NUCLEOTIDE SEQUENCE [LARGE SCALE GENOMIC DNA]</scope>
    <source>
        <strain evidence="2 3">PK-24</strain>
    </source>
</reference>
<protein>
    <recommendedName>
        <fullName evidence="1">FAD dependent oxidoreductase domain-containing protein</fullName>
    </recommendedName>
</protein>
<dbReference type="Pfam" id="PF01266">
    <property type="entry name" value="DAO"/>
    <property type="match status" value="1"/>
</dbReference>
<keyword evidence="3" id="KW-1185">Reference proteome</keyword>
<name>A0AAV5R3C6_PICKL</name>
<comment type="caution">
    <text evidence="2">The sequence shown here is derived from an EMBL/GenBank/DDBJ whole genome shotgun (WGS) entry which is preliminary data.</text>
</comment>
<dbReference type="EMBL" id="BTGB01000003">
    <property type="protein sequence ID" value="GMM45785.1"/>
    <property type="molecule type" value="Genomic_DNA"/>
</dbReference>
<gene>
    <name evidence="2" type="ORF">DAPK24_023600</name>
</gene>
<dbReference type="Proteomes" id="UP001378960">
    <property type="component" value="Unassembled WGS sequence"/>
</dbReference>
<evidence type="ECO:0000259" key="1">
    <source>
        <dbReference type="Pfam" id="PF01266"/>
    </source>
</evidence>
<dbReference type="AlphaFoldDB" id="A0AAV5R3C6"/>
<dbReference type="InterPro" id="IPR006076">
    <property type="entry name" value="FAD-dep_OxRdtase"/>
</dbReference>
<dbReference type="PANTHER" id="PTHR13847">
    <property type="entry name" value="SARCOSINE DEHYDROGENASE-RELATED"/>
    <property type="match status" value="1"/>
</dbReference>
<dbReference type="PANTHER" id="PTHR13847:SF279">
    <property type="entry name" value="FAD DEPENDENT OXIDOREDUCTASE DOMAIN-CONTAINING PROTEIN-RELATED"/>
    <property type="match status" value="1"/>
</dbReference>
<accession>A0AAV5R3C6</accession>
<evidence type="ECO:0000313" key="2">
    <source>
        <dbReference type="EMBL" id="GMM45785.1"/>
    </source>
</evidence>
<feature type="domain" description="FAD dependent oxidoreductase" evidence="1">
    <location>
        <begin position="38"/>
        <end position="429"/>
    </location>
</feature>
<dbReference type="Gene3D" id="3.50.50.60">
    <property type="entry name" value="FAD/NAD(P)-binding domain"/>
    <property type="match status" value="1"/>
</dbReference>
<evidence type="ECO:0000313" key="3">
    <source>
        <dbReference type="Proteomes" id="UP001378960"/>
    </source>
</evidence>
<dbReference type="InterPro" id="IPR036188">
    <property type="entry name" value="FAD/NAD-bd_sf"/>
</dbReference>
<dbReference type="Gene3D" id="3.30.9.10">
    <property type="entry name" value="D-Amino Acid Oxidase, subunit A, domain 2"/>
    <property type="match status" value="1"/>
</dbReference>
<dbReference type="SUPFAM" id="SSF51905">
    <property type="entry name" value="FAD/NAD(P)-binding domain"/>
    <property type="match status" value="1"/>
</dbReference>